<evidence type="ECO:0000256" key="1">
    <source>
        <dbReference type="SAM" id="SignalP"/>
    </source>
</evidence>
<organism evidence="3 4">
    <name type="scientific">Sphingobium cupriresistens LL01</name>
    <dbReference type="NCBI Taxonomy" id="1420583"/>
    <lineage>
        <taxon>Bacteria</taxon>
        <taxon>Pseudomonadati</taxon>
        <taxon>Pseudomonadota</taxon>
        <taxon>Alphaproteobacteria</taxon>
        <taxon>Sphingomonadales</taxon>
        <taxon>Sphingomonadaceae</taxon>
        <taxon>Sphingobium</taxon>
    </lineage>
</organism>
<dbReference type="Proteomes" id="UP000052232">
    <property type="component" value="Unassembled WGS sequence"/>
</dbReference>
<feature type="signal peptide" evidence="1">
    <location>
        <begin position="1"/>
        <end position="26"/>
    </location>
</feature>
<dbReference type="RefSeq" id="WP_066603100.1">
    <property type="nucleotide sequence ID" value="NZ_KQ130434.1"/>
</dbReference>
<dbReference type="Pfam" id="PF18602">
    <property type="entry name" value="Rap1a"/>
    <property type="match status" value="1"/>
</dbReference>
<keyword evidence="1" id="KW-0732">Signal</keyword>
<proteinExistence type="predicted"/>
<protein>
    <recommendedName>
        <fullName evidence="2">Rap1a immunity protein domain-containing protein</fullName>
    </recommendedName>
</protein>
<dbReference type="InterPro" id="IPR041238">
    <property type="entry name" value="Rap1a"/>
</dbReference>
<comment type="caution">
    <text evidence="3">The sequence shown here is derived from an EMBL/GenBank/DDBJ whole genome shotgun (WGS) entry which is preliminary data.</text>
</comment>
<dbReference type="AlphaFoldDB" id="A0A0J8AW61"/>
<keyword evidence="4" id="KW-1185">Reference proteome</keyword>
<sequence length="136" mass="14758">MTMQPRHLLYAVLLATGAGLPTAAQAGFYSGDELYAVCTTDKDGKDYFEKSYECVGYISGAVDAFNTTREANKLKSCIPGDVTINQLRVATVDYLGKNPIDRKKSASSQVFAAIRKAWPCASAAKAPAKKKSRKKR</sequence>
<dbReference type="Gene3D" id="1.10.890.40">
    <property type="match status" value="1"/>
</dbReference>
<feature type="chain" id="PRO_5005293951" description="Rap1a immunity protein domain-containing protein" evidence="1">
    <location>
        <begin position="27"/>
        <end position="136"/>
    </location>
</feature>
<reference evidence="3 4" key="1">
    <citation type="journal article" date="2015" name="G3 (Bethesda)">
        <title>Insights into Ongoing Evolution of the Hexachlorocyclohexane Catabolic Pathway from Comparative Genomics of Ten Sphingomonadaceae Strains.</title>
        <authorList>
            <person name="Pearce S.L."/>
            <person name="Oakeshott J.G."/>
            <person name="Pandey G."/>
        </authorList>
    </citation>
    <scope>NUCLEOTIDE SEQUENCE [LARGE SCALE GENOMIC DNA]</scope>
    <source>
        <strain evidence="3 4">LL01</strain>
    </source>
</reference>
<dbReference type="PATRIC" id="fig|1420583.3.peg.2016"/>
<feature type="domain" description="Rap1a immunity protein" evidence="2">
    <location>
        <begin position="30"/>
        <end position="120"/>
    </location>
</feature>
<dbReference type="STRING" id="1420583.V473_10025"/>
<accession>A0A0J8AW61</accession>
<evidence type="ECO:0000313" key="4">
    <source>
        <dbReference type="Proteomes" id="UP000052232"/>
    </source>
</evidence>
<evidence type="ECO:0000313" key="3">
    <source>
        <dbReference type="EMBL" id="KMS58425.1"/>
    </source>
</evidence>
<name>A0A0J8AW61_9SPHN</name>
<gene>
    <name evidence="3" type="ORF">V473_10025</name>
</gene>
<evidence type="ECO:0000259" key="2">
    <source>
        <dbReference type="Pfam" id="PF18602"/>
    </source>
</evidence>
<dbReference type="EMBL" id="JACT01000001">
    <property type="protein sequence ID" value="KMS58425.1"/>
    <property type="molecule type" value="Genomic_DNA"/>
</dbReference>